<sequence length="336" mass="36576">MTEPPSSSHDPLGSEASLWVIHLTDTPHDPALRREFATWLARSPAHAHAWARALHVWRLSGATEPALTPLPATVEGRRQFIPFAFMPIAIRHAGLVCAFTAAFCLAGAFVLPDIRLALQADYRTSTGTNQSVTLADGSIVTLGARSAIAVHYRHRTRDITLLAGEAFFQVRHDAARPFRVTAGSTHARDIGTRFDVRLDSTQVQISVQEGRVGVSNTRHEAEEIELGAGEEVRVDRATGNMTRESVVPDTIGSWQTGMLVVSNDTVGHVTDTLRRYYSGFIVSWSPALLSRHVGGVYDLHNIPAAFRAVVVPSGGRVREVADHVLIATAAHHPHKP</sequence>
<organism evidence="4 5">
    <name type="scientific">Acetobacter suratthaniensis</name>
    <dbReference type="NCBI Taxonomy" id="1502841"/>
    <lineage>
        <taxon>Bacteria</taxon>
        <taxon>Pseudomonadati</taxon>
        <taxon>Pseudomonadota</taxon>
        <taxon>Alphaproteobacteria</taxon>
        <taxon>Acetobacterales</taxon>
        <taxon>Acetobacteraceae</taxon>
        <taxon>Acetobacter</taxon>
    </lineage>
</organism>
<dbReference type="PANTHER" id="PTHR30273">
    <property type="entry name" value="PERIPLASMIC SIGNAL SENSOR AND SIGMA FACTOR ACTIVATOR FECR-RELATED"/>
    <property type="match status" value="1"/>
</dbReference>
<feature type="domain" description="FecR protein" evidence="2">
    <location>
        <begin position="121"/>
        <end position="212"/>
    </location>
</feature>
<dbReference type="PANTHER" id="PTHR30273:SF2">
    <property type="entry name" value="PROTEIN FECR"/>
    <property type="match status" value="1"/>
</dbReference>
<keyword evidence="1" id="KW-1133">Transmembrane helix</keyword>
<evidence type="ECO:0000256" key="1">
    <source>
        <dbReference type="SAM" id="Phobius"/>
    </source>
</evidence>
<keyword evidence="1" id="KW-0472">Membrane</keyword>
<dbReference type="InterPro" id="IPR032623">
    <property type="entry name" value="FecR_N"/>
</dbReference>
<reference evidence="4 5" key="1">
    <citation type="submission" date="2021-03" db="EMBL/GenBank/DDBJ databases">
        <title>The complete genome sequence of Acetobacter suratthaniensis TBRC 1719.</title>
        <authorList>
            <person name="Charoenyingcharoen P."/>
            <person name="Yukphan P."/>
        </authorList>
    </citation>
    <scope>NUCLEOTIDE SEQUENCE [LARGE SCALE GENOMIC DNA]</scope>
    <source>
        <strain evidence="4 5">TBRC 1719</strain>
    </source>
</reference>
<gene>
    <name evidence="4" type="ORF">J2D75_04305</name>
</gene>
<protein>
    <submittedName>
        <fullName evidence="4">FecR family protein</fullName>
    </submittedName>
</protein>
<accession>A0ABS3LJC3</accession>
<dbReference type="PIRSF" id="PIRSF018266">
    <property type="entry name" value="FecR"/>
    <property type="match status" value="1"/>
</dbReference>
<dbReference type="Proteomes" id="UP000664399">
    <property type="component" value="Unassembled WGS sequence"/>
</dbReference>
<evidence type="ECO:0000313" key="4">
    <source>
        <dbReference type="EMBL" id="MBO1327697.1"/>
    </source>
</evidence>
<dbReference type="InterPro" id="IPR012373">
    <property type="entry name" value="Ferrdict_sens_TM"/>
</dbReference>
<dbReference type="Pfam" id="PF16220">
    <property type="entry name" value="DUF4880"/>
    <property type="match status" value="1"/>
</dbReference>
<dbReference type="Gene3D" id="2.60.120.1440">
    <property type="match status" value="1"/>
</dbReference>
<evidence type="ECO:0000259" key="3">
    <source>
        <dbReference type="Pfam" id="PF16220"/>
    </source>
</evidence>
<evidence type="ECO:0000313" key="5">
    <source>
        <dbReference type="Proteomes" id="UP000664399"/>
    </source>
</evidence>
<comment type="caution">
    <text evidence="4">The sequence shown here is derived from an EMBL/GenBank/DDBJ whole genome shotgun (WGS) entry which is preliminary data.</text>
</comment>
<dbReference type="InterPro" id="IPR006860">
    <property type="entry name" value="FecR"/>
</dbReference>
<feature type="domain" description="FecR N-terminal" evidence="3">
    <location>
        <begin position="15"/>
        <end position="54"/>
    </location>
</feature>
<dbReference type="RefSeq" id="WP_207853184.1">
    <property type="nucleotide sequence ID" value="NZ_JAFVMG010000002.1"/>
</dbReference>
<dbReference type="EMBL" id="JAFVMG010000002">
    <property type="protein sequence ID" value="MBO1327697.1"/>
    <property type="molecule type" value="Genomic_DNA"/>
</dbReference>
<proteinExistence type="predicted"/>
<name>A0ABS3LJC3_9PROT</name>
<keyword evidence="1" id="KW-0812">Transmembrane</keyword>
<evidence type="ECO:0000259" key="2">
    <source>
        <dbReference type="Pfam" id="PF04773"/>
    </source>
</evidence>
<feature type="transmembrane region" description="Helical" evidence="1">
    <location>
        <begin position="88"/>
        <end position="111"/>
    </location>
</feature>
<dbReference type="Pfam" id="PF04773">
    <property type="entry name" value="FecR"/>
    <property type="match status" value="1"/>
</dbReference>
<keyword evidence="5" id="KW-1185">Reference proteome</keyword>